<dbReference type="PANTHER" id="PTHR35149:SF2">
    <property type="entry name" value="DUF262 DOMAIN-CONTAINING PROTEIN"/>
    <property type="match status" value="1"/>
</dbReference>
<feature type="domain" description="GmrSD restriction endonucleases N-terminal" evidence="1">
    <location>
        <begin position="13"/>
        <end position="245"/>
    </location>
</feature>
<dbReference type="PANTHER" id="PTHR35149">
    <property type="entry name" value="SLL5132 PROTEIN"/>
    <property type="match status" value="1"/>
</dbReference>
<dbReference type="Proteomes" id="UP000837803">
    <property type="component" value="Unassembled WGS sequence"/>
</dbReference>
<evidence type="ECO:0000259" key="1">
    <source>
        <dbReference type="Pfam" id="PF03235"/>
    </source>
</evidence>
<keyword evidence="3" id="KW-1185">Reference proteome</keyword>
<evidence type="ECO:0000313" key="3">
    <source>
        <dbReference type="Proteomes" id="UP000837803"/>
    </source>
</evidence>
<dbReference type="InterPro" id="IPR004919">
    <property type="entry name" value="GmrSD_N"/>
</dbReference>
<evidence type="ECO:0000313" key="2">
    <source>
        <dbReference type="EMBL" id="CAH0999370.1"/>
    </source>
</evidence>
<organism evidence="2 3">
    <name type="scientific">Neolewinella maritima</name>
    <dbReference type="NCBI Taxonomy" id="1383882"/>
    <lineage>
        <taxon>Bacteria</taxon>
        <taxon>Pseudomonadati</taxon>
        <taxon>Bacteroidota</taxon>
        <taxon>Saprospiria</taxon>
        <taxon>Saprospirales</taxon>
        <taxon>Lewinellaceae</taxon>
        <taxon>Neolewinella</taxon>
    </lineage>
</organism>
<reference evidence="2" key="1">
    <citation type="submission" date="2021-12" db="EMBL/GenBank/DDBJ databases">
        <authorList>
            <person name="Rodrigo-Torres L."/>
            <person name="Arahal R. D."/>
            <person name="Lucena T."/>
        </authorList>
    </citation>
    <scope>NUCLEOTIDE SEQUENCE</scope>
    <source>
        <strain evidence="2">CECT 8419</strain>
    </source>
</reference>
<proteinExistence type="predicted"/>
<dbReference type="EMBL" id="CAKLPZ010000001">
    <property type="protein sequence ID" value="CAH0999370.1"/>
    <property type="molecule type" value="Genomic_DNA"/>
</dbReference>
<comment type="caution">
    <text evidence="2">The sequence shown here is derived from an EMBL/GenBank/DDBJ whole genome shotgun (WGS) entry which is preliminary data.</text>
</comment>
<gene>
    <name evidence="2" type="ORF">LEM8419_00668</name>
</gene>
<accession>A0ABM9AYL0</accession>
<sequence>MSNKIEARTRSLRELLDNQKYKVDYFQREYKWESKQLQQLLLDLEEAFFLNYADGHTIADVVEYNTYFLGPIILIDEGSSKSIVDGQQRLTTLTLLLIHLNKLQSNYEEQETIETLIYSKRHGRKSYNIEVPDRTDVLDALYQGKTIIDIAESEHIAGLFAPLIQKVDKKDESVQNMIDRFNDIESYFSEEIRGEKLLMFIDYLKEKLLFVEIVTFSEENAFTIFETMNDRGLSLTPTEMLKGYLLSNIDTIEFRDRANDLWKKKISQLHQFSVKEDNEFMKAWLRGQYARTQRNRKKGSGNEDFGKIGTHFHTWVRDNSKYLNLDTSDSVFYFIQNDFKFYCDVYQKVLKKTNGKYDGGSVAAISSYYSIATSLSLPLYMAAISKLDSESTVNEKIDLVSKFLDAYAVGRSINEKPIGQSSISYSLFSLIKNIRNCEIVELRKRLSEELYESNALPFDITDLTVTSKNYRFIRYLFCRLVYQVKLDNQTNISFQELISLRKNNRLVPIQILPSNRYEIYSDYFEDEEVYSYYTNLIGNYLLAPAEYFNKVDNLPSEKRINYLKELGGFLPNILPLEFEEFSLTDFNYHFDQVAIHERGNELNKMVSKIWNDNL</sequence>
<protein>
    <recommendedName>
        <fullName evidence="1">GmrSD restriction endonucleases N-terminal domain-containing protein</fullName>
    </recommendedName>
</protein>
<dbReference type="Pfam" id="PF03235">
    <property type="entry name" value="GmrSD_N"/>
    <property type="match status" value="1"/>
</dbReference>
<name>A0ABM9AYL0_9BACT</name>
<dbReference type="RefSeq" id="WP_238749558.1">
    <property type="nucleotide sequence ID" value="NZ_CAKLPZ010000001.1"/>
</dbReference>